<evidence type="ECO:0000313" key="13">
    <source>
        <dbReference type="EMBL" id="OWZ04852.1"/>
    </source>
</evidence>
<dbReference type="STRING" id="4795.A0A225VHP2"/>
<keyword evidence="5" id="KW-0460">Magnesium</keyword>
<keyword evidence="14" id="KW-1185">Reference proteome</keyword>
<proteinExistence type="predicted"/>
<keyword evidence="8" id="KW-0808">Transferase</keyword>
<dbReference type="OrthoDB" id="107257at2759"/>
<keyword evidence="9" id="KW-0233">DNA recombination</keyword>
<dbReference type="InterPro" id="IPR057670">
    <property type="entry name" value="SH3_retrovirus"/>
</dbReference>
<keyword evidence="4" id="KW-0378">Hydrolase</keyword>
<evidence type="ECO:0000256" key="11">
    <source>
        <dbReference type="SAM" id="MobiDB-lite"/>
    </source>
</evidence>
<evidence type="ECO:0000256" key="7">
    <source>
        <dbReference type="ARBA" id="ARBA00022918"/>
    </source>
</evidence>
<evidence type="ECO:0000256" key="8">
    <source>
        <dbReference type="ARBA" id="ARBA00022932"/>
    </source>
</evidence>
<keyword evidence="8" id="KW-0239">DNA-directed DNA polymerase</keyword>
<dbReference type="AlphaFoldDB" id="A0A225VHP2"/>
<dbReference type="InterPro" id="IPR013103">
    <property type="entry name" value="RVT_2"/>
</dbReference>
<comment type="caution">
    <text evidence="13">The sequence shown here is derived from an EMBL/GenBank/DDBJ whole genome shotgun (WGS) entry which is preliminary data.</text>
</comment>
<sequence length="532" mass="59493">MNTIKILAKKLDVGVKVNERGLAPYQCVACAASKAKGMTFARVPVRKSLPLEKLMVDICSVSEPTVDGATMFLLVMDEATRFKWVYLMKAKSEATWHIKVLANRLRVRFPGQHVRRLHFDQSGELAGFCGEQGIELTTTNSYSPQEYGIVERANGIVLPRVKAMLTATHLPNFLWGEALLHVVTTLNHLPTRPLGLVSPHKRLWKEEPALDDLRTCGCLAHVRIPPESIQKKEKLSPRVRLSLLLGYETSTPGYKFLDLVTALVVTARGGNVRFHEEFTCEGTYAKQLLENAYLDGDHGLPENVHVARIKTSMETYLLGWSVELAAKKKQLELVSLAAEPAEDDQSPAEHEVIEDLPVIASSDELVHGVVTPAAEKEVAKEPSEVSKARKRRKRKARKKNAAEVKTDEVAVEGSPAESSLKRPRQKHKANVRLADYVVGNVLVAEEVSIPTTYKQAHASGHWPQWKAAMLAELQSLKAITCRWVFAVKRDERGRVKRFKARLVIRGFKQQQGVNYNKTYAPVIRFETIRAAI</sequence>
<dbReference type="GO" id="GO:0016787">
    <property type="term" value="F:hydrolase activity"/>
    <property type="evidence" value="ECO:0007669"/>
    <property type="project" value="UniProtKB-KW"/>
</dbReference>
<accession>A0A225VHP2</accession>
<dbReference type="PROSITE" id="PS50994">
    <property type="entry name" value="INTEGRASE"/>
    <property type="match status" value="1"/>
</dbReference>
<dbReference type="Pfam" id="PF07727">
    <property type="entry name" value="RVT_2"/>
    <property type="match status" value="1"/>
</dbReference>
<evidence type="ECO:0000256" key="2">
    <source>
        <dbReference type="ARBA" id="ARBA00022723"/>
    </source>
</evidence>
<dbReference type="Pfam" id="PF25597">
    <property type="entry name" value="SH3_retrovirus"/>
    <property type="match status" value="1"/>
</dbReference>
<evidence type="ECO:0000256" key="4">
    <source>
        <dbReference type="ARBA" id="ARBA00022801"/>
    </source>
</evidence>
<dbReference type="GO" id="GO:0006310">
    <property type="term" value="P:DNA recombination"/>
    <property type="evidence" value="ECO:0007669"/>
    <property type="project" value="UniProtKB-KW"/>
</dbReference>
<feature type="compositionally biased region" description="Basic and acidic residues" evidence="11">
    <location>
        <begin position="374"/>
        <end position="387"/>
    </location>
</feature>
<reference evidence="14" key="1">
    <citation type="submission" date="2017-03" db="EMBL/GenBank/DDBJ databases">
        <title>Phytopthora megakarya and P. palmivora, two closely related causual agents of cacao black pod achieved similar genome size and gene model numbers by different mechanisms.</title>
        <authorList>
            <person name="Ali S."/>
            <person name="Shao J."/>
            <person name="Larry D.J."/>
            <person name="Kronmiller B."/>
            <person name="Shen D."/>
            <person name="Strem M.D."/>
            <person name="Melnick R.L."/>
            <person name="Guiltinan M.J."/>
            <person name="Tyler B.M."/>
            <person name="Meinhardt L.W."/>
            <person name="Bailey B.A."/>
        </authorList>
    </citation>
    <scope>NUCLEOTIDE SEQUENCE [LARGE SCALE GENOMIC DNA]</scope>
    <source>
        <strain evidence="14">zdho120</strain>
    </source>
</reference>
<dbReference type="Proteomes" id="UP000198211">
    <property type="component" value="Unassembled WGS sequence"/>
</dbReference>
<feature type="compositionally biased region" description="Basic residues" evidence="11">
    <location>
        <begin position="388"/>
        <end position="399"/>
    </location>
</feature>
<keyword evidence="2" id="KW-0479">Metal-binding</keyword>
<evidence type="ECO:0000256" key="9">
    <source>
        <dbReference type="ARBA" id="ARBA00023172"/>
    </source>
</evidence>
<keyword evidence="8" id="KW-0548">Nucleotidyltransferase</keyword>
<dbReference type="GO" id="GO:0015074">
    <property type="term" value="P:DNA integration"/>
    <property type="evidence" value="ECO:0007669"/>
    <property type="project" value="UniProtKB-KW"/>
</dbReference>
<dbReference type="GO" id="GO:0003676">
    <property type="term" value="F:nucleic acid binding"/>
    <property type="evidence" value="ECO:0007669"/>
    <property type="project" value="InterPro"/>
</dbReference>
<gene>
    <name evidence="13" type="ORF">PHMEG_00023171</name>
</gene>
<keyword evidence="3" id="KW-0255">Endonuclease</keyword>
<feature type="region of interest" description="Disordered" evidence="11">
    <location>
        <begin position="372"/>
        <end position="425"/>
    </location>
</feature>
<evidence type="ECO:0000256" key="10">
    <source>
        <dbReference type="ARBA" id="ARBA00023268"/>
    </source>
</evidence>
<evidence type="ECO:0000256" key="3">
    <source>
        <dbReference type="ARBA" id="ARBA00022759"/>
    </source>
</evidence>
<dbReference type="GO" id="GO:0003964">
    <property type="term" value="F:RNA-directed DNA polymerase activity"/>
    <property type="evidence" value="ECO:0007669"/>
    <property type="project" value="UniProtKB-KW"/>
</dbReference>
<dbReference type="GO" id="GO:0046872">
    <property type="term" value="F:metal ion binding"/>
    <property type="evidence" value="ECO:0007669"/>
    <property type="project" value="UniProtKB-KW"/>
</dbReference>
<dbReference type="GO" id="GO:0003887">
    <property type="term" value="F:DNA-directed DNA polymerase activity"/>
    <property type="evidence" value="ECO:0007669"/>
    <property type="project" value="UniProtKB-KW"/>
</dbReference>
<evidence type="ECO:0000256" key="6">
    <source>
        <dbReference type="ARBA" id="ARBA00022908"/>
    </source>
</evidence>
<name>A0A225VHP2_9STRA</name>
<keyword evidence="10" id="KW-0511">Multifunctional enzyme</keyword>
<dbReference type="InterPro" id="IPR039537">
    <property type="entry name" value="Retrotran_Ty1/copia-like"/>
</dbReference>
<keyword evidence="6" id="KW-0229">DNA integration</keyword>
<keyword evidence="7" id="KW-0695">RNA-directed DNA polymerase</keyword>
<feature type="domain" description="Integrase catalytic" evidence="12">
    <location>
        <begin position="46"/>
        <end position="207"/>
    </location>
</feature>
<dbReference type="PANTHER" id="PTHR42648">
    <property type="entry name" value="TRANSPOSASE, PUTATIVE-RELATED"/>
    <property type="match status" value="1"/>
</dbReference>
<dbReference type="GO" id="GO:0004519">
    <property type="term" value="F:endonuclease activity"/>
    <property type="evidence" value="ECO:0007669"/>
    <property type="project" value="UniProtKB-KW"/>
</dbReference>
<protein>
    <submittedName>
        <fullName evidence="13">Polyprotein</fullName>
    </submittedName>
</protein>
<dbReference type="InterPro" id="IPR001584">
    <property type="entry name" value="Integrase_cat-core"/>
</dbReference>
<dbReference type="PANTHER" id="PTHR42648:SF11">
    <property type="entry name" value="TRANSPOSON TY4-P GAG-POL POLYPROTEIN"/>
    <property type="match status" value="1"/>
</dbReference>
<keyword evidence="1" id="KW-0540">Nuclease</keyword>
<dbReference type="SUPFAM" id="SSF53098">
    <property type="entry name" value="Ribonuclease H-like"/>
    <property type="match status" value="1"/>
</dbReference>
<evidence type="ECO:0000256" key="5">
    <source>
        <dbReference type="ARBA" id="ARBA00022842"/>
    </source>
</evidence>
<organism evidence="13 14">
    <name type="scientific">Phytophthora megakarya</name>
    <dbReference type="NCBI Taxonomy" id="4795"/>
    <lineage>
        <taxon>Eukaryota</taxon>
        <taxon>Sar</taxon>
        <taxon>Stramenopiles</taxon>
        <taxon>Oomycota</taxon>
        <taxon>Peronosporomycetes</taxon>
        <taxon>Peronosporales</taxon>
        <taxon>Peronosporaceae</taxon>
        <taxon>Phytophthora</taxon>
    </lineage>
</organism>
<evidence type="ECO:0000313" key="14">
    <source>
        <dbReference type="Proteomes" id="UP000198211"/>
    </source>
</evidence>
<evidence type="ECO:0000259" key="12">
    <source>
        <dbReference type="PROSITE" id="PS50994"/>
    </source>
</evidence>
<evidence type="ECO:0000256" key="1">
    <source>
        <dbReference type="ARBA" id="ARBA00022722"/>
    </source>
</evidence>
<dbReference type="InterPro" id="IPR012337">
    <property type="entry name" value="RNaseH-like_sf"/>
</dbReference>
<dbReference type="InterPro" id="IPR036397">
    <property type="entry name" value="RNaseH_sf"/>
</dbReference>
<dbReference type="EMBL" id="NBNE01004739">
    <property type="protein sequence ID" value="OWZ04852.1"/>
    <property type="molecule type" value="Genomic_DNA"/>
</dbReference>
<dbReference type="Gene3D" id="3.30.420.10">
    <property type="entry name" value="Ribonuclease H-like superfamily/Ribonuclease H"/>
    <property type="match status" value="1"/>
</dbReference>